<dbReference type="EMBL" id="CAJPDR010000228">
    <property type="protein sequence ID" value="CAF9927389.1"/>
    <property type="molecule type" value="Genomic_DNA"/>
</dbReference>
<name>A0A8H3FQ71_9LECA</name>
<reference evidence="1" key="1">
    <citation type="submission" date="2021-03" db="EMBL/GenBank/DDBJ databases">
        <authorList>
            <person name="Tagirdzhanova G."/>
        </authorList>
    </citation>
    <scope>NUCLEOTIDE SEQUENCE</scope>
</reference>
<comment type="caution">
    <text evidence="1">The sequence shown here is derived from an EMBL/GenBank/DDBJ whole genome shotgun (WGS) entry which is preliminary data.</text>
</comment>
<feature type="non-terminal residue" evidence="1">
    <location>
        <position position="1"/>
    </location>
</feature>
<dbReference type="OrthoDB" id="10644476at2759"/>
<proteinExistence type="predicted"/>
<evidence type="ECO:0000313" key="2">
    <source>
        <dbReference type="Proteomes" id="UP000664203"/>
    </source>
</evidence>
<dbReference type="AlphaFoldDB" id="A0A8H3FQ71"/>
<evidence type="ECO:0000313" key="1">
    <source>
        <dbReference type="EMBL" id="CAF9927389.1"/>
    </source>
</evidence>
<sequence>LNNKTFAMSEVDDGELAARISRQPAIDAGENIKLYVNDVHARELERTMGMRPGQSSGMQAAAGLSPHSPGFLFLRLIVNCVILKSEENR</sequence>
<accession>A0A8H3FQ71</accession>
<dbReference type="Proteomes" id="UP000664203">
    <property type="component" value="Unassembled WGS sequence"/>
</dbReference>
<keyword evidence="2" id="KW-1185">Reference proteome</keyword>
<gene>
    <name evidence="1" type="ORF">ALECFALPRED_003694</name>
</gene>
<protein>
    <submittedName>
        <fullName evidence="1">Uncharacterized protein</fullName>
    </submittedName>
</protein>
<organism evidence="1 2">
    <name type="scientific">Alectoria fallacina</name>
    <dbReference type="NCBI Taxonomy" id="1903189"/>
    <lineage>
        <taxon>Eukaryota</taxon>
        <taxon>Fungi</taxon>
        <taxon>Dikarya</taxon>
        <taxon>Ascomycota</taxon>
        <taxon>Pezizomycotina</taxon>
        <taxon>Lecanoromycetes</taxon>
        <taxon>OSLEUM clade</taxon>
        <taxon>Lecanoromycetidae</taxon>
        <taxon>Lecanorales</taxon>
        <taxon>Lecanorineae</taxon>
        <taxon>Parmeliaceae</taxon>
        <taxon>Alectoria</taxon>
    </lineage>
</organism>